<protein>
    <submittedName>
        <fullName evidence="1">Uncharacterized protein</fullName>
    </submittedName>
</protein>
<accession>A0A8S5VHS4</accession>
<dbReference type="EMBL" id="BK016269">
    <property type="protein sequence ID" value="DAG06330.1"/>
    <property type="molecule type" value="Genomic_DNA"/>
</dbReference>
<sequence length="56" mass="6797">MNDKFRRSLERVVFKNKKTLLDYHRNIDRAACDGFKFGFKIANERMLKDGRLERTF</sequence>
<proteinExistence type="predicted"/>
<evidence type="ECO:0000313" key="1">
    <source>
        <dbReference type="EMBL" id="DAG06330.1"/>
    </source>
</evidence>
<name>A0A8S5VHS4_9CAUD</name>
<reference evidence="1" key="1">
    <citation type="journal article" date="2021" name="Proc. Natl. Acad. Sci. U.S.A.">
        <title>A Catalog of Tens of Thousands of Viruses from Human Metagenomes Reveals Hidden Associations with Chronic Diseases.</title>
        <authorList>
            <person name="Tisza M.J."/>
            <person name="Buck C.B."/>
        </authorList>
    </citation>
    <scope>NUCLEOTIDE SEQUENCE</scope>
    <source>
        <strain evidence="1">CtC4e1</strain>
    </source>
</reference>
<organism evidence="1">
    <name type="scientific">Siphoviridae sp. ctC4e1</name>
    <dbReference type="NCBI Taxonomy" id="2825375"/>
    <lineage>
        <taxon>Viruses</taxon>
        <taxon>Duplodnaviria</taxon>
        <taxon>Heunggongvirae</taxon>
        <taxon>Uroviricota</taxon>
        <taxon>Caudoviricetes</taxon>
    </lineage>
</organism>